<name>A0AAQ4EHQ3_AMBAM</name>
<protein>
    <recommendedName>
        <fullName evidence="4">Secreted protein</fullName>
    </recommendedName>
</protein>
<evidence type="ECO:0000313" key="2">
    <source>
        <dbReference type="EMBL" id="KAK8774178.1"/>
    </source>
</evidence>
<evidence type="ECO:0000256" key="1">
    <source>
        <dbReference type="SAM" id="SignalP"/>
    </source>
</evidence>
<organism evidence="2 3">
    <name type="scientific">Amblyomma americanum</name>
    <name type="common">Lone star tick</name>
    <dbReference type="NCBI Taxonomy" id="6943"/>
    <lineage>
        <taxon>Eukaryota</taxon>
        <taxon>Metazoa</taxon>
        <taxon>Ecdysozoa</taxon>
        <taxon>Arthropoda</taxon>
        <taxon>Chelicerata</taxon>
        <taxon>Arachnida</taxon>
        <taxon>Acari</taxon>
        <taxon>Parasitiformes</taxon>
        <taxon>Ixodida</taxon>
        <taxon>Ixodoidea</taxon>
        <taxon>Ixodidae</taxon>
        <taxon>Amblyomminae</taxon>
        <taxon>Amblyomma</taxon>
    </lineage>
</organism>
<dbReference type="EMBL" id="JARKHS020015733">
    <property type="protein sequence ID" value="KAK8774178.1"/>
    <property type="molecule type" value="Genomic_DNA"/>
</dbReference>
<dbReference type="AlphaFoldDB" id="A0AAQ4EHQ3"/>
<gene>
    <name evidence="2" type="ORF">V5799_011289</name>
</gene>
<feature type="chain" id="PRO_5042912737" description="Secreted protein" evidence="1">
    <location>
        <begin position="21"/>
        <end position="73"/>
    </location>
</feature>
<feature type="signal peptide" evidence="1">
    <location>
        <begin position="1"/>
        <end position="20"/>
    </location>
</feature>
<dbReference type="Proteomes" id="UP001321473">
    <property type="component" value="Unassembled WGS sequence"/>
</dbReference>
<keyword evidence="1" id="KW-0732">Signal</keyword>
<proteinExistence type="predicted"/>
<evidence type="ECO:0000313" key="3">
    <source>
        <dbReference type="Proteomes" id="UP001321473"/>
    </source>
</evidence>
<evidence type="ECO:0008006" key="4">
    <source>
        <dbReference type="Google" id="ProtNLM"/>
    </source>
</evidence>
<comment type="caution">
    <text evidence="2">The sequence shown here is derived from an EMBL/GenBank/DDBJ whole genome shotgun (WGS) entry which is preliminary data.</text>
</comment>
<sequence>MNAALLFLLAVTVFFALSECGLPPTNPGPWPLACPAHCRRNQWPGSLCAPGCRCQHLPSTTRPIGRMHCVKHR</sequence>
<accession>A0AAQ4EHQ3</accession>
<reference evidence="2 3" key="1">
    <citation type="journal article" date="2023" name="Arcadia Sci">
        <title>De novo assembly of a long-read Amblyomma americanum tick genome.</title>
        <authorList>
            <person name="Chou S."/>
            <person name="Poskanzer K.E."/>
            <person name="Rollins M."/>
            <person name="Thuy-Boun P.S."/>
        </authorList>
    </citation>
    <scope>NUCLEOTIDE SEQUENCE [LARGE SCALE GENOMIC DNA]</scope>
    <source>
        <strain evidence="2">F_SG_1</strain>
        <tissue evidence="2">Salivary glands</tissue>
    </source>
</reference>
<keyword evidence="3" id="KW-1185">Reference proteome</keyword>